<dbReference type="GO" id="GO:0008270">
    <property type="term" value="F:zinc ion binding"/>
    <property type="evidence" value="ECO:0007669"/>
    <property type="project" value="UniProtKB-UniRule"/>
</dbReference>
<dbReference type="Proteomes" id="UP000828390">
    <property type="component" value="Unassembled WGS sequence"/>
</dbReference>
<dbReference type="PROSITE" id="PS51864">
    <property type="entry name" value="ASTACIN"/>
    <property type="match status" value="1"/>
</dbReference>
<keyword evidence="4 8" id="KW-0862">Zinc</keyword>
<keyword evidence="2 8" id="KW-0479">Metal-binding</keyword>
<dbReference type="OrthoDB" id="291007at2759"/>
<proteinExistence type="predicted"/>
<dbReference type="PROSITE" id="PS01180">
    <property type="entry name" value="CUB"/>
    <property type="match status" value="2"/>
</dbReference>
<keyword evidence="14" id="KW-1185">Reference proteome</keyword>
<dbReference type="SUPFAM" id="SSF49854">
    <property type="entry name" value="Spermadhesin, CUB domain"/>
    <property type="match status" value="2"/>
</dbReference>
<keyword evidence="1 8" id="KW-0645">Protease</keyword>
<keyword evidence="9" id="KW-0732">Signal</keyword>
<dbReference type="InterPro" id="IPR000859">
    <property type="entry name" value="CUB_dom"/>
</dbReference>
<dbReference type="SMART" id="SM00042">
    <property type="entry name" value="CUB"/>
    <property type="match status" value="2"/>
</dbReference>
<dbReference type="Pfam" id="PF00041">
    <property type="entry name" value="fn3"/>
    <property type="match status" value="1"/>
</dbReference>
<feature type="binding site" evidence="8">
    <location>
        <position position="130"/>
    </location>
    <ligand>
        <name>Zn(2+)</name>
        <dbReference type="ChEBI" id="CHEBI:29105"/>
        <note>catalytic</note>
    </ligand>
</feature>
<dbReference type="InterPro" id="IPR001506">
    <property type="entry name" value="Peptidase_M12A"/>
</dbReference>
<dbReference type="CDD" id="cd04280">
    <property type="entry name" value="ZnMc_astacin_like"/>
    <property type="match status" value="1"/>
</dbReference>
<feature type="binding site" evidence="8">
    <location>
        <position position="134"/>
    </location>
    <ligand>
        <name>Zn(2+)</name>
        <dbReference type="ChEBI" id="CHEBI:29105"/>
        <note>catalytic</note>
    </ligand>
</feature>
<evidence type="ECO:0000313" key="13">
    <source>
        <dbReference type="EMBL" id="KAH3709888.1"/>
    </source>
</evidence>
<evidence type="ECO:0000256" key="6">
    <source>
        <dbReference type="ARBA" id="ARBA00023157"/>
    </source>
</evidence>
<dbReference type="InterPro" id="IPR013783">
    <property type="entry name" value="Ig-like_fold"/>
</dbReference>
<dbReference type="InterPro" id="IPR036116">
    <property type="entry name" value="FN3_sf"/>
</dbReference>
<sequence length="691" mass="76630">MDYIKCAGVVLIIGIQICCGAVSSQLHTSSNIYSQKRNAIAVRSWLWKNNRVPYVIDNEQLEPNAVIAISNAVHHFNTKVSCVKFVPRVNEFDYVRFKNGKGCQSSIGRDGGEQTISIGPACLYQGVILHEMTHAVGFFHEQNRWDRDSYVSIHWSNIQAGRDDDFALQEKKYLDTLNTPYDFGSLMHYGAYVFSKDGNSPTITPKFEPHANMGQREEFSPLDIWKITTLYGCEAGPMPLPDYLKFMPNSWDTGLPSLSPPQQVNLSSKAAVTSEMSGNKPDVDVWVLPHAIRINWNSPANITGNITGYVLSYNLEPHGTPQKIQLAPDRLAYYLSTYTSHPGRRYAVTISTVVDGVEGEASDPVTVRSACEQNVWLDNEHFDKIHSPFFKDGYYEQDVVCQWKIRKPLRQVLNISFTSLDLTGDASDCSASGDFVRIGVGRYFCGSHEVPEVTVGEEEETTVTFVSRAGGAEEKRGGFSLVATAQGFAPENLRVEQMLSAFNVSWQPPNTPSSQPVAYVIRYKMASSSMAKEITVSPERTYFLLSTYPHFGVEYSIEVYARFDIGNGESAGPVIIRSKCSRNITVTGNGEHLNSPNYPSNYEPDTVCDWNIFPMSGHEVSLNFEQASFGTGDYVDVISAGASFARFDTSFHPTHALTFSAPVKVIFKSDFASEASGFRINLSSIPVALIG</sequence>
<evidence type="ECO:0000256" key="1">
    <source>
        <dbReference type="ARBA" id="ARBA00022670"/>
    </source>
</evidence>
<gene>
    <name evidence="13" type="ORF">DPMN_069353</name>
</gene>
<feature type="domain" description="Peptidase M12A" evidence="12">
    <location>
        <begin position="38"/>
        <end position="234"/>
    </location>
</feature>
<dbReference type="Gene3D" id="2.60.40.10">
    <property type="entry name" value="Immunoglobulins"/>
    <property type="match status" value="2"/>
</dbReference>
<evidence type="ECO:0000256" key="9">
    <source>
        <dbReference type="RuleBase" id="RU361183"/>
    </source>
</evidence>
<evidence type="ECO:0000256" key="8">
    <source>
        <dbReference type="PROSITE-ProRule" id="PRU01211"/>
    </source>
</evidence>
<organism evidence="13 14">
    <name type="scientific">Dreissena polymorpha</name>
    <name type="common">Zebra mussel</name>
    <name type="synonym">Mytilus polymorpha</name>
    <dbReference type="NCBI Taxonomy" id="45954"/>
    <lineage>
        <taxon>Eukaryota</taxon>
        <taxon>Metazoa</taxon>
        <taxon>Spiralia</taxon>
        <taxon>Lophotrochozoa</taxon>
        <taxon>Mollusca</taxon>
        <taxon>Bivalvia</taxon>
        <taxon>Autobranchia</taxon>
        <taxon>Heteroconchia</taxon>
        <taxon>Euheterodonta</taxon>
        <taxon>Imparidentia</taxon>
        <taxon>Neoheterodontei</taxon>
        <taxon>Myida</taxon>
        <taxon>Dreissenoidea</taxon>
        <taxon>Dreissenidae</taxon>
        <taxon>Dreissena</taxon>
    </lineage>
</organism>
<comment type="caution">
    <text evidence="7">Lacks conserved residue(s) required for the propagation of feature annotation.</text>
</comment>
<dbReference type="SUPFAM" id="SSF49265">
    <property type="entry name" value="Fibronectin type III"/>
    <property type="match status" value="1"/>
</dbReference>
<feature type="domain" description="CUB" evidence="10">
    <location>
        <begin position="580"/>
        <end position="685"/>
    </location>
</feature>
<dbReference type="InterPro" id="IPR035914">
    <property type="entry name" value="Sperma_CUB_dom_sf"/>
</dbReference>
<feature type="signal peptide" evidence="9">
    <location>
        <begin position="1"/>
        <end position="20"/>
    </location>
</feature>
<dbReference type="SMART" id="SM00235">
    <property type="entry name" value="ZnMc"/>
    <property type="match status" value="1"/>
</dbReference>
<dbReference type="InterPro" id="IPR006026">
    <property type="entry name" value="Peptidase_Metallo"/>
</dbReference>
<name>A0A9D3YZB9_DREPO</name>
<dbReference type="PROSITE" id="PS50853">
    <property type="entry name" value="FN3"/>
    <property type="match status" value="2"/>
</dbReference>
<dbReference type="InterPro" id="IPR003961">
    <property type="entry name" value="FN3_dom"/>
</dbReference>
<dbReference type="EC" id="3.4.24.-" evidence="9"/>
<dbReference type="Pfam" id="PF00431">
    <property type="entry name" value="CUB"/>
    <property type="match status" value="2"/>
</dbReference>
<feature type="chain" id="PRO_5039744861" description="Metalloendopeptidase" evidence="9">
    <location>
        <begin position="21"/>
        <end position="691"/>
    </location>
</feature>
<dbReference type="SUPFAM" id="SSF55486">
    <property type="entry name" value="Metalloproteases ('zincins'), catalytic domain"/>
    <property type="match status" value="1"/>
</dbReference>
<reference evidence="13" key="1">
    <citation type="journal article" date="2019" name="bioRxiv">
        <title>The Genome of the Zebra Mussel, Dreissena polymorpha: A Resource for Invasive Species Research.</title>
        <authorList>
            <person name="McCartney M.A."/>
            <person name="Auch B."/>
            <person name="Kono T."/>
            <person name="Mallez S."/>
            <person name="Zhang Y."/>
            <person name="Obille A."/>
            <person name="Becker A."/>
            <person name="Abrahante J.E."/>
            <person name="Garbe J."/>
            <person name="Badalamenti J.P."/>
            <person name="Herman A."/>
            <person name="Mangelson H."/>
            <person name="Liachko I."/>
            <person name="Sullivan S."/>
            <person name="Sone E.D."/>
            <person name="Koren S."/>
            <person name="Silverstein K.A.T."/>
            <person name="Beckman K.B."/>
            <person name="Gohl D.M."/>
        </authorList>
    </citation>
    <scope>NUCLEOTIDE SEQUENCE</scope>
    <source>
        <strain evidence="13">Duluth1</strain>
        <tissue evidence="13">Whole animal</tissue>
    </source>
</reference>
<dbReference type="CDD" id="cd00041">
    <property type="entry name" value="CUB"/>
    <property type="match status" value="1"/>
</dbReference>
<feature type="active site" evidence="8">
    <location>
        <position position="131"/>
    </location>
</feature>
<evidence type="ECO:0000259" key="12">
    <source>
        <dbReference type="PROSITE" id="PS51864"/>
    </source>
</evidence>
<feature type="domain" description="Fibronectin type-III" evidence="11">
    <location>
        <begin position="489"/>
        <end position="581"/>
    </location>
</feature>
<protein>
    <recommendedName>
        <fullName evidence="9">Metalloendopeptidase</fullName>
        <ecNumber evidence="9">3.4.24.-</ecNumber>
    </recommendedName>
</protein>
<evidence type="ECO:0000256" key="5">
    <source>
        <dbReference type="ARBA" id="ARBA00023049"/>
    </source>
</evidence>
<dbReference type="PANTHER" id="PTHR10127">
    <property type="entry name" value="DISCOIDIN, CUB, EGF, LAMININ , AND ZINC METALLOPROTEASE DOMAIN CONTAINING"/>
    <property type="match status" value="1"/>
</dbReference>
<dbReference type="CDD" id="cd00063">
    <property type="entry name" value="FN3"/>
    <property type="match status" value="2"/>
</dbReference>
<evidence type="ECO:0000256" key="7">
    <source>
        <dbReference type="PROSITE-ProRule" id="PRU00059"/>
    </source>
</evidence>
<keyword evidence="5 8" id="KW-0482">Metalloprotease</keyword>
<dbReference type="GO" id="GO:0004222">
    <property type="term" value="F:metalloendopeptidase activity"/>
    <property type="evidence" value="ECO:0007669"/>
    <property type="project" value="UniProtKB-UniRule"/>
</dbReference>
<dbReference type="InterPro" id="IPR034035">
    <property type="entry name" value="Astacin-like_dom"/>
</dbReference>
<dbReference type="Gene3D" id="3.40.390.10">
    <property type="entry name" value="Collagenase (Catalytic Domain)"/>
    <property type="match status" value="1"/>
</dbReference>
<feature type="domain" description="Fibronectin type-III" evidence="11">
    <location>
        <begin position="277"/>
        <end position="373"/>
    </location>
</feature>
<keyword evidence="3 8" id="KW-0378">Hydrolase</keyword>
<comment type="caution">
    <text evidence="13">The sequence shown here is derived from an EMBL/GenBank/DDBJ whole genome shotgun (WGS) entry which is preliminary data.</text>
</comment>
<evidence type="ECO:0000256" key="2">
    <source>
        <dbReference type="ARBA" id="ARBA00022723"/>
    </source>
</evidence>
<evidence type="ECO:0000256" key="4">
    <source>
        <dbReference type="ARBA" id="ARBA00022833"/>
    </source>
</evidence>
<dbReference type="Pfam" id="PF01400">
    <property type="entry name" value="Astacin"/>
    <property type="match status" value="1"/>
</dbReference>
<evidence type="ECO:0000256" key="3">
    <source>
        <dbReference type="ARBA" id="ARBA00022801"/>
    </source>
</evidence>
<accession>A0A9D3YZB9</accession>
<dbReference type="InterPro" id="IPR024079">
    <property type="entry name" value="MetalloPept_cat_dom_sf"/>
</dbReference>
<dbReference type="PANTHER" id="PTHR10127:SF780">
    <property type="entry name" value="METALLOENDOPEPTIDASE"/>
    <property type="match status" value="1"/>
</dbReference>
<feature type="domain" description="CUB" evidence="10">
    <location>
        <begin position="371"/>
        <end position="486"/>
    </location>
</feature>
<dbReference type="GO" id="GO:0006508">
    <property type="term" value="P:proteolysis"/>
    <property type="evidence" value="ECO:0007669"/>
    <property type="project" value="UniProtKB-KW"/>
</dbReference>
<dbReference type="SMART" id="SM00060">
    <property type="entry name" value="FN3"/>
    <property type="match status" value="2"/>
</dbReference>
<keyword evidence="6" id="KW-1015">Disulfide bond</keyword>
<evidence type="ECO:0000259" key="10">
    <source>
        <dbReference type="PROSITE" id="PS01180"/>
    </source>
</evidence>
<evidence type="ECO:0000259" key="11">
    <source>
        <dbReference type="PROSITE" id="PS50853"/>
    </source>
</evidence>
<evidence type="ECO:0000313" key="14">
    <source>
        <dbReference type="Proteomes" id="UP000828390"/>
    </source>
</evidence>
<feature type="binding site" evidence="8">
    <location>
        <position position="140"/>
    </location>
    <ligand>
        <name>Zn(2+)</name>
        <dbReference type="ChEBI" id="CHEBI:29105"/>
        <note>catalytic</note>
    </ligand>
</feature>
<dbReference type="PRINTS" id="PR00480">
    <property type="entry name" value="ASTACIN"/>
</dbReference>
<dbReference type="Gene3D" id="2.60.120.290">
    <property type="entry name" value="Spermadhesin, CUB domain"/>
    <property type="match status" value="2"/>
</dbReference>
<reference evidence="13" key="2">
    <citation type="submission" date="2020-11" db="EMBL/GenBank/DDBJ databases">
        <authorList>
            <person name="McCartney M.A."/>
            <person name="Auch B."/>
            <person name="Kono T."/>
            <person name="Mallez S."/>
            <person name="Becker A."/>
            <person name="Gohl D.M."/>
            <person name="Silverstein K.A.T."/>
            <person name="Koren S."/>
            <person name="Bechman K.B."/>
            <person name="Herman A."/>
            <person name="Abrahante J.E."/>
            <person name="Garbe J."/>
        </authorList>
    </citation>
    <scope>NUCLEOTIDE SEQUENCE</scope>
    <source>
        <strain evidence="13">Duluth1</strain>
        <tissue evidence="13">Whole animal</tissue>
    </source>
</reference>
<comment type="cofactor">
    <cofactor evidence="8 9">
        <name>Zn(2+)</name>
        <dbReference type="ChEBI" id="CHEBI:29105"/>
    </cofactor>
    <text evidence="8 9">Binds 1 zinc ion per subunit.</text>
</comment>
<dbReference type="EMBL" id="JAIWYP010000014">
    <property type="protein sequence ID" value="KAH3709888.1"/>
    <property type="molecule type" value="Genomic_DNA"/>
</dbReference>
<dbReference type="AlphaFoldDB" id="A0A9D3YZB9"/>